<sequence>MYFKSTTTVKQFNKKKLHKRIPTFILSYFRWIGFVEASHQHCKRFAVPYVLDFFVFLTCLDVVANIVIAIDPIDSRIDTIFVSSLLLTMVVWYTMRYKNKSFTNFLQTFEGISSSSTQKKFNFLVILNFCTAVIFSSYLTSGISRSEAANNFLYGYEISNFSIQTITIAIKSFLAYMLFPTFGNVFALLYIFLCHCSSDNLNSLTREIEKTLLEDFTLSKQIDILNKRARVYEILLNIEKIFSVPIFFTIVANVLMLSSISGWFLIGNWNETDFAWKIETSFLGTNASLYLTSTLWAAGTVSIEMRKFKEVFHYKTHLKLLSKYSEEQLHLKMDLMNEPDFVLTAWDVVCLSKSTILGLFGALFTYTVLLMNTNNQEK</sequence>
<evidence type="ECO:0000313" key="3">
    <source>
        <dbReference type="Proteomes" id="UP000887116"/>
    </source>
</evidence>
<keyword evidence="1" id="KW-0812">Transmembrane</keyword>
<keyword evidence="1" id="KW-0472">Membrane</keyword>
<evidence type="ECO:0008006" key="4">
    <source>
        <dbReference type="Google" id="ProtNLM"/>
    </source>
</evidence>
<proteinExistence type="predicted"/>
<dbReference type="Proteomes" id="UP000887116">
    <property type="component" value="Unassembled WGS sequence"/>
</dbReference>
<dbReference type="AlphaFoldDB" id="A0A8X6GDM6"/>
<name>A0A8X6GDM6_TRICU</name>
<accession>A0A8X6GDM6</accession>
<keyword evidence="1" id="KW-1133">Transmembrane helix</keyword>
<feature type="transmembrane region" description="Helical" evidence="1">
    <location>
        <begin position="244"/>
        <end position="266"/>
    </location>
</feature>
<feature type="transmembrane region" description="Helical" evidence="1">
    <location>
        <begin position="49"/>
        <end position="70"/>
    </location>
</feature>
<dbReference type="EMBL" id="BMAO01002360">
    <property type="protein sequence ID" value="GFQ80218.1"/>
    <property type="molecule type" value="Genomic_DNA"/>
</dbReference>
<keyword evidence="3" id="KW-1185">Reference proteome</keyword>
<protein>
    <recommendedName>
        <fullName evidence="4">Gustatory receptor</fullName>
    </recommendedName>
</protein>
<feature type="transmembrane region" description="Helical" evidence="1">
    <location>
        <begin position="173"/>
        <end position="193"/>
    </location>
</feature>
<reference evidence="2" key="1">
    <citation type="submission" date="2020-07" db="EMBL/GenBank/DDBJ databases">
        <title>Multicomponent nature underlies the extraordinary mechanical properties of spider dragline silk.</title>
        <authorList>
            <person name="Kono N."/>
            <person name="Nakamura H."/>
            <person name="Mori M."/>
            <person name="Yoshida Y."/>
            <person name="Ohtoshi R."/>
            <person name="Malay A.D."/>
            <person name="Moran D.A.P."/>
            <person name="Tomita M."/>
            <person name="Numata K."/>
            <person name="Arakawa K."/>
        </authorList>
    </citation>
    <scope>NUCLEOTIDE SEQUENCE</scope>
</reference>
<organism evidence="2 3">
    <name type="scientific">Trichonephila clavata</name>
    <name type="common">Joro spider</name>
    <name type="synonym">Nephila clavata</name>
    <dbReference type="NCBI Taxonomy" id="2740835"/>
    <lineage>
        <taxon>Eukaryota</taxon>
        <taxon>Metazoa</taxon>
        <taxon>Ecdysozoa</taxon>
        <taxon>Arthropoda</taxon>
        <taxon>Chelicerata</taxon>
        <taxon>Arachnida</taxon>
        <taxon>Araneae</taxon>
        <taxon>Araneomorphae</taxon>
        <taxon>Entelegynae</taxon>
        <taxon>Araneoidea</taxon>
        <taxon>Nephilidae</taxon>
        <taxon>Trichonephila</taxon>
    </lineage>
</organism>
<evidence type="ECO:0000256" key="1">
    <source>
        <dbReference type="SAM" id="Phobius"/>
    </source>
</evidence>
<dbReference type="OrthoDB" id="6452729at2759"/>
<comment type="caution">
    <text evidence="2">The sequence shown here is derived from an EMBL/GenBank/DDBJ whole genome shotgun (WGS) entry which is preliminary data.</text>
</comment>
<feature type="transmembrane region" description="Helical" evidence="1">
    <location>
        <begin position="341"/>
        <end position="369"/>
    </location>
</feature>
<feature type="transmembrane region" description="Helical" evidence="1">
    <location>
        <begin position="121"/>
        <end position="139"/>
    </location>
</feature>
<evidence type="ECO:0000313" key="2">
    <source>
        <dbReference type="EMBL" id="GFQ80218.1"/>
    </source>
</evidence>
<gene>
    <name evidence="2" type="primary">AVEN_238246_1</name>
    <name evidence="2" type="ORF">TNCT_119301</name>
</gene>
<feature type="transmembrane region" description="Helical" evidence="1">
    <location>
        <begin position="76"/>
        <end position="95"/>
    </location>
</feature>